<keyword evidence="6" id="KW-0812">Transmembrane</keyword>
<comment type="caution">
    <text evidence="10">The sequence shown here is derived from an EMBL/GenBank/DDBJ whole genome shotgun (WGS) entry which is preliminary data.</text>
</comment>
<gene>
    <name evidence="10" type="ORF">J0X15_15130</name>
</gene>
<dbReference type="PANTHER" id="PTHR32089">
    <property type="entry name" value="METHYL-ACCEPTING CHEMOTAXIS PROTEIN MCPB"/>
    <property type="match status" value="1"/>
</dbReference>
<dbReference type="CDD" id="cd06225">
    <property type="entry name" value="HAMP"/>
    <property type="match status" value="1"/>
</dbReference>
<evidence type="ECO:0000259" key="9">
    <source>
        <dbReference type="PROSITE" id="PS50885"/>
    </source>
</evidence>
<dbReference type="SMART" id="SM00283">
    <property type="entry name" value="MA"/>
    <property type="match status" value="1"/>
</dbReference>
<organism evidence="10 11">
    <name type="scientific">Roseibium limicola</name>
    <dbReference type="NCBI Taxonomy" id="2816037"/>
    <lineage>
        <taxon>Bacteria</taxon>
        <taxon>Pseudomonadati</taxon>
        <taxon>Pseudomonadota</taxon>
        <taxon>Alphaproteobacteria</taxon>
        <taxon>Hyphomicrobiales</taxon>
        <taxon>Stappiaceae</taxon>
        <taxon>Roseibium</taxon>
    </lineage>
</organism>
<dbReference type="AlphaFoldDB" id="A0A939ESZ7"/>
<keyword evidence="6" id="KW-1133">Transmembrane helix</keyword>
<feature type="transmembrane region" description="Helical" evidence="6">
    <location>
        <begin position="21"/>
        <end position="41"/>
    </location>
</feature>
<evidence type="ECO:0000256" key="1">
    <source>
        <dbReference type="ARBA" id="ARBA00004429"/>
    </source>
</evidence>
<comment type="similarity">
    <text evidence="4">Belongs to the methyl-accepting chemotaxis (MCP) protein family.</text>
</comment>
<feature type="domain" description="Methyl-accepting transducer" evidence="7">
    <location>
        <begin position="419"/>
        <end position="644"/>
    </location>
</feature>
<evidence type="ECO:0000259" key="8">
    <source>
        <dbReference type="PROSITE" id="PS50192"/>
    </source>
</evidence>
<evidence type="ECO:0000313" key="10">
    <source>
        <dbReference type="EMBL" id="MBO0346564.1"/>
    </source>
</evidence>
<dbReference type="RefSeq" id="WP_206942467.1">
    <property type="nucleotide sequence ID" value="NZ_JAFLNF010000007.1"/>
</dbReference>
<dbReference type="InterPro" id="IPR003660">
    <property type="entry name" value="HAMP_dom"/>
</dbReference>
<keyword evidence="3 5" id="KW-0807">Transducer</keyword>
<dbReference type="InterPro" id="IPR032255">
    <property type="entry name" value="HBM"/>
</dbReference>
<dbReference type="Pfam" id="PF00672">
    <property type="entry name" value="HAMP"/>
    <property type="match status" value="1"/>
</dbReference>
<dbReference type="Pfam" id="PF00015">
    <property type="entry name" value="MCPsignal"/>
    <property type="match status" value="1"/>
</dbReference>
<dbReference type="PROSITE" id="PS50885">
    <property type="entry name" value="HAMP"/>
    <property type="match status" value="1"/>
</dbReference>
<dbReference type="SUPFAM" id="SSF58104">
    <property type="entry name" value="Methyl-accepting chemotaxis protein (MCP) signaling domain"/>
    <property type="match status" value="1"/>
</dbReference>
<sequence>MKIKGFSALSTIERFSVKVRILSLSLITAIGLVVIGGAFFWSQKQVDAAVEGQGHGVRLLQSVASVAEIGDQLHILEKGYLARPDPQVEKQFAETLAASTGALDSIRQQPLAGGLKAEIEDVQDTLEGVEGAFATLNEIQAKIGFDSETGLRAELAETAGGASQIILKEMNFGGGPDFEKLARAVAFLQLAEKEFILEGNDLALGNFEVAFAGYDKLIKKAYLPNQIKADIEKQMASYRTAFDAYTVQLVEKAKSVELLEDLFDLVPPHLHALNEAARTRVAATEQELQMVKTFSFTVMGTVILSMLIGLPLLATVIGRSISAPLSNLNAAMQKLANGETDVALPMVRGRNEIASMVQSVSVFRDNAIERRKLESASEVDNRERDARVSRLEGLISSFEGTVNEALASLDRATGELTQTSVAVEAAADDVTEQAEHASNAVRVASENVNSAASATEELVASINEIAGQANKSTDVAQQAVASAGETTRTMDELSQAADRIGEVMKLIRDIADQTNLLALNATIEAARAGEAGKGFAIVAAEVKQLADQTSKATGDIANQVLAIQGSSGQAMAAIEQVNAIIKEMEGLAFSVASAVEQQDVAVQSIARNVNDASNRSSEGAERMTAVGEATQHARQTGGEVELLAGSLREQAALIRSEIASFLEGVRAA</sequence>
<proteinExistence type="inferred from homology"/>
<dbReference type="SMART" id="SM00304">
    <property type="entry name" value="HAMP"/>
    <property type="match status" value="1"/>
</dbReference>
<dbReference type="EMBL" id="JAFLNF010000007">
    <property type="protein sequence ID" value="MBO0346564.1"/>
    <property type="molecule type" value="Genomic_DNA"/>
</dbReference>
<keyword evidence="2" id="KW-0997">Cell inner membrane</keyword>
<dbReference type="PANTHER" id="PTHR32089:SF112">
    <property type="entry name" value="LYSOZYME-LIKE PROTEIN-RELATED"/>
    <property type="match status" value="1"/>
</dbReference>
<comment type="subcellular location">
    <subcellularLocation>
        <location evidence="1">Cell inner membrane</location>
        <topology evidence="1">Multi-pass membrane protein</topology>
    </subcellularLocation>
</comment>
<keyword evidence="6" id="KW-0472">Membrane</keyword>
<dbReference type="InterPro" id="IPR000727">
    <property type="entry name" value="T_SNARE_dom"/>
</dbReference>
<dbReference type="GO" id="GO:0007165">
    <property type="term" value="P:signal transduction"/>
    <property type="evidence" value="ECO:0007669"/>
    <property type="project" value="UniProtKB-KW"/>
</dbReference>
<reference evidence="10" key="1">
    <citation type="submission" date="2021-03" db="EMBL/GenBank/DDBJ databases">
        <title>Roseibium sp. CAU 1637 isolated from Incheon.</title>
        <authorList>
            <person name="Kim W."/>
        </authorList>
    </citation>
    <scope>NUCLEOTIDE SEQUENCE</scope>
    <source>
        <strain evidence="10">CAU 1637</strain>
    </source>
</reference>
<protein>
    <submittedName>
        <fullName evidence="10">HAMP domain-containing protein</fullName>
    </submittedName>
</protein>
<dbReference type="PROSITE" id="PS50111">
    <property type="entry name" value="CHEMOTAXIS_TRANSDUC_2"/>
    <property type="match status" value="1"/>
</dbReference>
<dbReference type="Gene3D" id="6.10.340.10">
    <property type="match status" value="1"/>
</dbReference>
<name>A0A939ESZ7_9HYPH</name>
<evidence type="ECO:0000256" key="6">
    <source>
        <dbReference type="SAM" id="Phobius"/>
    </source>
</evidence>
<feature type="domain" description="T-SNARE coiled-coil homology" evidence="8">
    <location>
        <begin position="574"/>
        <end position="626"/>
    </location>
</feature>
<dbReference type="PROSITE" id="PS50192">
    <property type="entry name" value="T_SNARE"/>
    <property type="match status" value="1"/>
</dbReference>
<keyword evidence="2" id="KW-1003">Cell membrane</keyword>
<evidence type="ECO:0000259" key="7">
    <source>
        <dbReference type="PROSITE" id="PS50111"/>
    </source>
</evidence>
<dbReference type="Proteomes" id="UP000664779">
    <property type="component" value="Unassembled WGS sequence"/>
</dbReference>
<dbReference type="GO" id="GO:0005886">
    <property type="term" value="C:plasma membrane"/>
    <property type="evidence" value="ECO:0007669"/>
    <property type="project" value="UniProtKB-SubCell"/>
</dbReference>
<evidence type="ECO:0000256" key="5">
    <source>
        <dbReference type="PROSITE-ProRule" id="PRU00284"/>
    </source>
</evidence>
<evidence type="ECO:0000256" key="2">
    <source>
        <dbReference type="ARBA" id="ARBA00022519"/>
    </source>
</evidence>
<feature type="domain" description="HAMP" evidence="9">
    <location>
        <begin position="319"/>
        <end position="372"/>
    </location>
</feature>
<keyword evidence="11" id="KW-1185">Reference proteome</keyword>
<evidence type="ECO:0000256" key="3">
    <source>
        <dbReference type="ARBA" id="ARBA00023224"/>
    </source>
</evidence>
<dbReference type="InterPro" id="IPR004089">
    <property type="entry name" value="MCPsignal_dom"/>
</dbReference>
<accession>A0A939ESZ7</accession>
<dbReference type="SMART" id="SM01358">
    <property type="entry name" value="HBM"/>
    <property type="match status" value="1"/>
</dbReference>
<evidence type="ECO:0000256" key="4">
    <source>
        <dbReference type="ARBA" id="ARBA00029447"/>
    </source>
</evidence>
<dbReference type="Gene3D" id="1.10.287.950">
    <property type="entry name" value="Methyl-accepting chemotaxis protein"/>
    <property type="match status" value="1"/>
</dbReference>
<evidence type="ECO:0000313" key="11">
    <source>
        <dbReference type="Proteomes" id="UP000664779"/>
    </source>
</evidence>